<dbReference type="OrthoDB" id="9815459at2"/>
<evidence type="ECO:0000256" key="4">
    <source>
        <dbReference type="ARBA" id="ARBA00022478"/>
    </source>
</evidence>
<dbReference type="NCBIfam" id="TIGR00690">
    <property type="entry name" value="rpoZ"/>
    <property type="match status" value="1"/>
</dbReference>
<accession>A0A2K9E424</accession>
<keyword evidence="5 10" id="KW-0808">Transferase</keyword>
<reference evidence="12 14" key="2">
    <citation type="journal article" date="2018" name="Syst. Appl. Microbiol.">
        <title>Characterization and high-quality draft genome sequence of Herbivorax saccincola A7, an anaerobic, alkaliphilic, thermophilic, cellulolytic, and xylanolytic bacterium.</title>
        <authorList>
            <person name="Aikawa S."/>
            <person name="Baramee S."/>
            <person name="Sermsathanaswadi J."/>
            <person name="Thianheng P."/>
            <person name="Tachaapaikoon C."/>
            <person name="Shikata A."/>
            <person name="Waeonukul R."/>
            <person name="Pason P."/>
            <person name="Ratanakhanokchai K."/>
            <person name="Kosugi A."/>
        </authorList>
    </citation>
    <scope>NUCLEOTIDE SEQUENCE [LARGE SCALE GENOMIC DNA]</scope>
    <source>
        <strain evidence="12 14">A7</strain>
    </source>
</reference>
<dbReference type="GO" id="GO:0000428">
    <property type="term" value="C:DNA-directed RNA polymerase complex"/>
    <property type="evidence" value="ECO:0007669"/>
    <property type="project" value="UniProtKB-KW"/>
</dbReference>
<dbReference type="InterPro" id="IPR003716">
    <property type="entry name" value="DNA-dir_RNA_pol_omega"/>
</dbReference>
<evidence type="ECO:0000256" key="6">
    <source>
        <dbReference type="ARBA" id="ARBA00022695"/>
    </source>
</evidence>
<name>A0A2K9E424_9FIRM</name>
<sequence length="74" mass="8106">MKKNKTMIDPPIGSLLEKVDSRYTLVVAAAKRARQLTDGAPKLTECESDKAVSVAINEIDEGKITYIRTKSGIK</sequence>
<dbReference type="Gene3D" id="3.90.940.10">
    <property type="match status" value="1"/>
</dbReference>
<dbReference type="EMBL" id="CP025197">
    <property type="protein sequence ID" value="AUG58139.1"/>
    <property type="molecule type" value="Genomic_DNA"/>
</dbReference>
<keyword evidence="13" id="KW-1185">Reference proteome</keyword>
<evidence type="ECO:0000313" key="13">
    <source>
        <dbReference type="Proteomes" id="UP000233534"/>
    </source>
</evidence>
<dbReference type="GO" id="GO:0006351">
    <property type="term" value="P:DNA-templated transcription"/>
    <property type="evidence" value="ECO:0007669"/>
    <property type="project" value="UniProtKB-UniRule"/>
</dbReference>
<dbReference type="EC" id="2.7.7.6" evidence="2 10"/>
<dbReference type="GO" id="GO:0003677">
    <property type="term" value="F:DNA binding"/>
    <property type="evidence" value="ECO:0007669"/>
    <property type="project" value="UniProtKB-UniRule"/>
</dbReference>
<evidence type="ECO:0000256" key="5">
    <source>
        <dbReference type="ARBA" id="ARBA00022679"/>
    </source>
</evidence>
<dbReference type="HAMAP" id="MF_00366">
    <property type="entry name" value="RNApol_bact_RpoZ"/>
    <property type="match status" value="1"/>
</dbReference>
<evidence type="ECO:0000256" key="7">
    <source>
        <dbReference type="ARBA" id="ARBA00023163"/>
    </source>
</evidence>
<gene>
    <name evidence="10 11" type="primary">rpoZ</name>
    <name evidence="12" type="ORF">B9R14_15440</name>
    <name evidence="11" type="ORF">HVS_11225</name>
</gene>
<dbReference type="PANTHER" id="PTHR34476">
    <property type="entry name" value="DNA-DIRECTED RNA POLYMERASE SUBUNIT OMEGA"/>
    <property type="match status" value="1"/>
</dbReference>
<dbReference type="Proteomes" id="UP000239720">
    <property type="component" value="Unassembled WGS sequence"/>
</dbReference>
<evidence type="ECO:0000256" key="9">
    <source>
        <dbReference type="ARBA" id="ARBA00048552"/>
    </source>
</evidence>
<evidence type="ECO:0000256" key="1">
    <source>
        <dbReference type="ARBA" id="ARBA00006711"/>
    </source>
</evidence>
<comment type="function">
    <text evidence="10">Promotes RNA polymerase assembly. Latches the N- and C-terminal regions of the beta' subunit thereby facilitating its interaction with the beta and alpha subunits.</text>
</comment>
<dbReference type="InterPro" id="IPR006110">
    <property type="entry name" value="Pol_omega/Rpo6/RPB6"/>
</dbReference>
<dbReference type="PANTHER" id="PTHR34476:SF1">
    <property type="entry name" value="DNA-DIRECTED RNA POLYMERASE SUBUNIT OMEGA"/>
    <property type="match status" value="1"/>
</dbReference>
<keyword evidence="4 10" id="KW-0240">DNA-directed RNA polymerase</keyword>
<dbReference type="KEGG" id="hsc:HVS_11225"/>
<evidence type="ECO:0000256" key="10">
    <source>
        <dbReference type="HAMAP-Rule" id="MF_00366"/>
    </source>
</evidence>
<dbReference type="EMBL" id="NEMB01000003">
    <property type="protein sequence ID" value="PQQ68020.1"/>
    <property type="molecule type" value="Genomic_DNA"/>
</dbReference>
<protein>
    <recommendedName>
        <fullName evidence="3 10">DNA-directed RNA polymerase subunit omega</fullName>
        <shortName evidence="10">RNAP omega subunit</shortName>
        <ecNumber evidence="2 10">2.7.7.6</ecNumber>
    </recommendedName>
    <alternativeName>
        <fullName evidence="10">RNA polymerase omega subunit</fullName>
    </alternativeName>
    <alternativeName>
        <fullName evidence="8 10">Transcriptase subunit omega</fullName>
    </alternativeName>
</protein>
<evidence type="ECO:0000313" key="11">
    <source>
        <dbReference type="EMBL" id="AUG58139.1"/>
    </source>
</evidence>
<dbReference type="SUPFAM" id="SSF63562">
    <property type="entry name" value="RPB6/omega subunit-like"/>
    <property type="match status" value="1"/>
</dbReference>
<organism evidence="11 13">
    <name type="scientific">Acetivibrio saccincola</name>
    <dbReference type="NCBI Taxonomy" id="1677857"/>
    <lineage>
        <taxon>Bacteria</taxon>
        <taxon>Bacillati</taxon>
        <taxon>Bacillota</taxon>
        <taxon>Clostridia</taxon>
        <taxon>Eubacteriales</taxon>
        <taxon>Oscillospiraceae</taxon>
        <taxon>Acetivibrio</taxon>
    </lineage>
</organism>
<evidence type="ECO:0000256" key="3">
    <source>
        <dbReference type="ARBA" id="ARBA00013725"/>
    </source>
</evidence>
<dbReference type="SMART" id="SM01409">
    <property type="entry name" value="RNA_pol_Rpb6"/>
    <property type="match status" value="1"/>
</dbReference>
<comment type="similarity">
    <text evidence="1 10">Belongs to the RNA polymerase subunit omega family.</text>
</comment>
<dbReference type="GO" id="GO:0003899">
    <property type="term" value="F:DNA-directed RNA polymerase activity"/>
    <property type="evidence" value="ECO:0007669"/>
    <property type="project" value="UniProtKB-UniRule"/>
</dbReference>
<keyword evidence="7 10" id="KW-0804">Transcription</keyword>
<reference evidence="11 13" key="1">
    <citation type="submission" date="2017-12" db="EMBL/GenBank/DDBJ databases">
        <title>Complete genome sequence of Herbivorax saccincola GGR1, a novel Cellulosome-producing hydrolytic bacterium in a thermophilic biogas plant, established by Illumina and Nanopore MinION sequencing.</title>
        <authorList>
            <person name="Pechtl A."/>
            <person name="Ruckert C."/>
            <person name="Koeck D.E."/>
            <person name="Maus I."/>
            <person name="Winkler A."/>
            <person name="Kalinowski J."/>
            <person name="Puhler A."/>
            <person name="Schwarz W.W."/>
            <person name="Zverlov V.V."/>
            <person name="Schluter A."/>
            <person name="Liebl W."/>
        </authorList>
    </citation>
    <scope>NUCLEOTIDE SEQUENCE [LARGE SCALE GENOMIC DNA]</scope>
    <source>
        <strain evidence="11">GGR1</strain>
        <strain evidence="13">SR1</strain>
    </source>
</reference>
<dbReference type="Pfam" id="PF01192">
    <property type="entry name" value="RNA_pol_Rpb6"/>
    <property type="match status" value="1"/>
</dbReference>
<evidence type="ECO:0000256" key="8">
    <source>
        <dbReference type="ARBA" id="ARBA00029924"/>
    </source>
</evidence>
<comment type="subunit">
    <text evidence="10">The RNAP catalytic core consists of 2 alpha, 1 beta, 1 beta' and 1 omega subunit. When a sigma factor is associated with the core the holoenzyme is formed, which can initiate transcription.</text>
</comment>
<proteinExistence type="inferred from homology"/>
<evidence type="ECO:0000313" key="12">
    <source>
        <dbReference type="EMBL" id="PQQ68020.1"/>
    </source>
</evidence>
<keyword evidence="6 10" id="KW-0548">Nucleotidyltransferase</keyword>
<dbReference type="Proteomes" id="UP000233534">
    <property type="component" value="Chromosome"/>
</dbReference>
<comment type="catalytic activity">
    <reaction evidence="9 10">
        <text>RNA(n) + a ribonucleoside 5'-triphosphate = RNA(n+1) + diphosphate</text>
        <dbReference type="Rhea" id="RHEA:21248"/>
        <dbReference type="Rhea" id="RHEA-COMP:14527"/>
        <dbReference type="Rhea" id="RHEA-COMP:17342"/>
        <dbReference type="ChEBI" id="CHEBI:33019"/>
        <dbReference type="ChEBI" id="CHEBI:61557"/>
        <dbReference type="ChEBI" id="CHEBI:140395"/>
        <dbReference type="EC" id="2.7.7.6"/>
    </reaction>
</comment>
<evidence type="ECO:0000256" key="2">
    <source>
        <dbReference type="ARBA" id="ARBA00012418"/>
    </source>
</evidence>
<dbReference type="AlphaFoldDB" id="A0A2K9E424"/>
<evidence type="ECO:0000313" key="14">
    <source>
        <dbReference type="Proteomes" id="UP000239720"/>
    </source>
</evidence>
<dbReference type="InterPro" id="IPR036161">
    <property type="entry name" value="RPB6/omega-like_sf"/>
</dbReference>